<organism evidence="3 4">
    <name type="scientific">Methanoplanus limicola DSM 2279</name>
    <dbReference type="NCBI Taxonomy" id="937775"/>
    <lineage>
        <taxon>Archaea</taxon>
        <taxon>Methanobacteriati</taxon>
        <taxon>Methanobacteriota</taxon>
        <taxon>Stenosarchaea group</taxon>
        <taxon>Methanomicrobia</taxon>
        <taxon>Methanomicrobiales</taxon>
        <taxon>Methanomicrobiaceae</taxon>
        <taxon>Methanoplanus</taxon>
    </lineage>
</organism>
<protein>
    <submittedName>
        <fullName evidence="3">Putative transcriptional regulator</fullName>
    </submittedName>
</protein>
<accession>H1Z265</accession>
<dbReference type="Gene3D" id="3.30.565.60">
    <property type="match status" value="1"/>
</dbReference>
<dbReference type="PANTHER" id="PTHR30595:SF6">
    <property type="entry name" value="SCHLAFEN ALBA-2 DOMAIN-CONTAINING PROTEIN"/>
    <property type="match status" value="1"/>
</dbReference>
<dbReference type="EMBL" id="CM001436">
    <property type="protein sequence ID" value="EHQ36410.1"/>
    <property type="molecule type" value="Genomic_DNA"/>
</dbReference>
<feature type="domain" description="Schlafen AlbA-2" evidence="1">
    <location>
        <begin position="14"/>
        <end position="125"/>
    </location>
</feature>
<dbReference type="InterPro" id="IPR038475">
    <property type="entry name" value="RecG_C_sf"/>
</dbReference>
<dbReference type="InterPro" id="IPR038461">
    <property type="entry name" value="Schlafen_AlbA_2_dom_sf"/>
</dbReference>
<evidence type="ECO:0000259" key="1">
    <source>
        <dbReference type="Pfam" id="PF04326"/>
    </source>
</evidence>
<dbReference type="AlphaFoldDB" id="H1Z265"/>
<keyword evidence="4" id="KW-1185">Reference proteome</keyword>
<dbReference type="Pfam" id="PF04326">
    <property type="entry name" value="SLFN_AlbA_2"/>
    <property type="match status" value="1"/>
</dbReference>
<evidence type="ECO:0000259" key="2">
    <source>
        <dbReference type="Pfam" id="PF21247"/>
    </source>
</evidence>
<dbReference type="InterPro" id="IPR049514">
    <property type="entry name" value="Fic-like_C"/>
</dbReference>
<dbReference type="RefSeq" id="WP_004078666.1">
    <property type="nucleotide sequence ID" value="NZ_CM001436.1"/>
</dbReference>
<dbReference type="OrthoDB" id="114576at2157"/>
<reference evidence="3 4" key="1">
    <citation type="submission" date="2011-10" db="EMBL/GenBank/DDBJ databases">
        <title>The Improved High-Quality Draft genome of Methanoplanus limicola DSM 2279.</title>
        <authorList>
            <consortium name="US DOE Joint Genome Institute (JGI-PGF)"/>
            <person name="Lucas S."/>
            <person name="Copeland A."/>
            <person name="Lapidus A."/>
            <person name="Glavina del Rio T."/>
            <person name="Dalin E."/>
            <person name="Tice H."/>
            <person name="Bruce D."/>
            <person name="Goodwin L."/>
            <person name="Pitluck S."/>
            <person name="Peters L."/>
            <person name="Mikhailova N."/>
            <person name="Lu M."/>
            <person name="Kyrpides N."/>
            <person name="Mavromatis K."/>
            <person name="Ivanova N."/>
            <person name="Markowitz V."/>
            <person name="Cheng J.-F."/>
            <person name="Hugenholtz P."/>
            <person name="Woyke T."/>
            <person name="Wu D."/>
            <person name="Wirth R."/>
            <person name="Brambilla E.-M."/>
            <person name="Klenk H.-P."/>
            <person name="Eisen J.A."/>
        </authorList>
    </citation>
    <scope>NUCLEOTIDE SEQUENCE [LARGE SCALE GENOMIC DNA]</scope>
    <source>
        <strain evidence="3 4">DSM 2279</strain>
    </source>
</reference>
<name>H1Z265_9EURY</name>
<dbReference type="Pfam" id="PF21247">
    <property type="entry name" value="Fic-like_C"/>
    <property type="match status" value="1"/>
</dbReference>
<gene>
    <name evidence="3" type="ORF">Metlim_2356</name>
</gene>
<evidence type="ECO:0000313" key="3">
    <source>
        <dbReference type="EMBL" id="EHQ36410.1"/>
    </source>
</evidence>
<dbReference type="STRING" id="937775.Metlim_2356"/>
<dbReference type="PANTHER" id="PTHR30595">
    <property type="entry name" value="GLPR-RELATED TRANSCRIPTIONAL REPRESSOR"/>
    <property type="match status" value="1"/>
</dbReference>
<dbReference type="HOGENOM" id="CLU_024970_3_0_2"/>
<dbReference type="InterPro" id="IPR007421">
    <property type="entry name" value="Schlafen_AlbA_2_dom"/>
</dbReference>
<evidence type="ECO:0000313" key="4">
    <source>
        <dbReference type="Proteomes" id="UP000005741"/>
    </source>
</evidence>
<dbReference type="InParanoid" id="H1Z265"/>
<dbReference type="Gene3D" id="3.30.950.30">
    <property type="entry name" value="Schlafen, AAA domain"/>
    <property type="match status" value="1"/>
</dbReference>
<feature type="domain" description="Filamentation induced by cAMP protein Fic-like C-terminal" evidence="2">
    <location>
        <begin position="441"/>
        <end position="502"/>
    </location>
</feature>
<dbReference type="Proteomes" id="UP000005741">
    <property type="component" value="Chromosome"/>
</dbReference>
<dbReference type="Pfam" id="PF13749">
    <property type="entry name" value="HATPase_c_4"/>
    <property type="match status" value="1"/>
</dbReference>
<sequence>MIPDKIRDFLVPGEGQNIEFKEDCRDVDGIDAIGQAVSGFLNTSGGYIICGVNDDGTVVGVEDSDFRKENTEKILLMGISPKALISVDIAEIEGKKVLLVEVPAGLDVPYSFRDVYYIRKNDTTVVADNETVRDMILRNQVEPERWERRFSAADIHQDLDLKEIDNTVRDLSLSGKQANIGVSGKTDDLSGSEGTDGAVKESFGIYGYSRLNLATEILKNLSLFSYGRLTNAGDVLFTKNPAVRYPQIRLRAACYFAGKTDDKYLDIESFEGPLVSVLEETFRFVMRNTATSAHFEDDNLKRNENNSYPPDAIREGLVNAFVHRDYSSFSGGIFVNIYPNRLEITNSGSFPEGVTPEKLSAGHISVLRNPDIAHVMYLRGFMERLGRGSVMIRESCTKSGLPLPEWSEDGHNVTLTFFATEVTPQVTPYVAPQVNPQVTPEVMKIINALNGEMSRNEIQEILGLKDAKYFRKAYILPALNEGLIEMTIPDKPKSRLQKYRLTEKGKELKNNMKS</sequence>
<proteinExistence type="predicted"/>